<dbReference type="Proteomes" id="UP000265618">
    <property type="component" value="Unassembled WGS sequence"/>
</dbReference>
<proteinExistence type="predicted"/>
<reference evidence="1 2" key="1">
    <citation type="journal article" date="2018" name="PLoS ONE">
        <title>The draft genome of Kipferlia bialata reveals reductive genome evolution in fornicate parasites.</title>
        <authorList>
            <person name="Tanifuji G."/>
            <person name="Takabayashi S."/>
            <person name="Kume K."/>
            <person name="Takagi M."/>
            <person name="Nakayama T."/>
            <person name="Kamikawa R."/>
            <person name="Inagaki Y."/>
            <person name="Hashimoto T."/>
        </authorList>
    </citation>
    <scope>NUCLEOTIDE SEQUENCE [LARGE SCALE GENOMIC DNA]</scope>
    <source>
        <strain evidence="1">NY0173</strain>
    </source>
</reference>
<sequence length="347" mass="38866">MCPLVEGMDPIPQTERDILFGILERYTAVLSDSSSCLIVDFEGEQPGMTGELNCAQFSYTDKYTLDTDGDLTYSGRPSPGSTGSGDEYVTPTVGLLVDMRCPEMVKRVVRPLLDSATIGKIGWGAEGDLYSLIHQRRPIRLGINPQAYIDLQTVFNDGVYKTGLDKALRGLQRSWRTELRRLPAKDAVDWDRYHCRNLRAMPLPFSAHLTQYSCDDLHRIELVVVARAGVTQECYSLASAQIDSEALVERVQRDTEGYAWVEIEKKYRYHKSNSKHRVLAKDIMLAKHFRALRQRGGTTRGLMATLEATVERNVALSNATIPDGLGYKEVDAAERERILAAPTFNVS</sequence>
<name>A0A9K3D7K5_9EUKA</name>
<evidence type="ECO:0000313" key="2">
    <source>
        <dbReference type="Proteomes" id="UP000265618"/>
    </source>
</evidence>
<dbReference type="InterPro" id="IPR036397">
    <property type="entry name" value="RNaseH_sf"/>
</dbReference>
<comment type="caution">
    <text evidence="1">The sequence shown here is derived from an EMBL/GenBank/DDBJ whole genome shotgun (WGS) entry which is preliminary data.</text>
</comment>
<dbReference type="GO" id="GO:0003676">
    <property type="term" value="F:nucleic acid binding"/>
    <property type="evidence" value="ECO:0007669"/>
    <property type="project" value="InterPro"/>
</dbReference>
<dbReference type="AlphaFoldDB" id="A0A9K3D7K5"/>
<keyword evidence="2" id="KW-1185">Reference proteome</keyword>
<protein>
    <submittedName>
        <fullName evidence="1">Uncharacterized protein</fullName>
    </submittedName>
</protein>
<gene>
    <name evidence="1" type="ORF">KIPB_011466</name>
</gene>
<evidence type="ECO:0000313" key="1">
    <source>
        <dbReference type="EMBL" id="GIQ89080.1"/>
    </source>
</evidence>
<dbReference type="EMBL" id="BDIP01004666">
    <property type="protein sequence ID" value="GIQ89080.1"/>
    <property type="molecule type" value="Genomic_DNA"/>
</dbReference>
<dbReference type="Gene3D" id="3.30.420.10">
    <property type="entry name" value="Ribonuclease H-like superfamily/Ribonuclease H"/>
    <property type="match status" value="1"/>
</dbReference>
<organism evidence="1 2">
    <name type="scientific">Kipferlia bialata</name>
    <dbReference type="NCBI Taxonomy" id="797122"/>
    <lineage>
        <taxon>Eukaryota</taxon>
        <taxon>Metamonada</taxon>
        <taxon>Carpediemonas-like organisms</taxon>
        <taxon>Kipferlia</taxon>
    </lineage>
</organism>
<feature type="non-terminal residue" evidence="1">
    <location>
        <position position="1"/>
    </location>
</feature>
<accession>A0A9K3D7K5</accession>